<reference evidence="2" key="1">
    <citation type="submission" date="2022-11" db="EMBL/GenBank/DDBJ databases">
        <title>Minimal conservation of predation-associated metabolite biosynthetic gene clusters underscores biosynthetic potential of Myxococcota including descriptions for ten novel species: Archangium lansinium sp. nov., Myxococcus landrumus sp. nov., Nannocystis bai.</title>
        <authorList>
            <person name="Ahearne A."/>
            <person name="Stevens C."/>
            <person name="Phillips K."/>
        </authorList>
    </citation>
    <scope>NUCLEOTIDE SEQUENCE</scope>
    <source>
        <strain evidence="2">Na p29</strain>
    </source>
</reference>
<dbReference type="EMBL" id="JAPNKE010000002">
    <property type="protein sequence ID" value="MCY1009212.1"/>
    <property type="molecule type" value="Genomic_DNA"/>
</dbReference>
<gene>
    <name evidence="2" type="ORF">OV079_27330</name>
</gene>
<sequence>MHGVVAGRHIDAPELELLPASIVVVVRSPPLLLVGPVVVVGAPLLLLLLLLPSELDASASVCPEPGPVGPAPVGPAIVSVSGLPVSAQELARTVANRNLFMSHLLAQENTNAALWTAKITAWVREPSSRCLARDTSAATEGIASAASSRRRL</sequence>
<protein>
    <submittedName>
        <fullName evidence="2">Uncharacterized protein</fullName>
    </submittedName>
</protein>
<feature type="transmembrane region" description="Helical" evidence="1">
    <location>
        <begin position="31"/>
        <end position="51"/>
    </location>
</feature>
<accession>A0A9X3ERX2</accession>
<dbReference type="AlphaFoldDB" id="A0A9X3ERX2"/>
<name>A0A9X3ERX2_9BACT</name>
<proteinExistence type="predicted"/>
<evidence type="ECO:0000313" key="2">
    <source>
        <dbReference type="EMBL" id="MCY1009212.1"/>
    </source>
</evidence>
<keyword evidence="1" id="KW-1133">Transmembrane helix</keyword>
<dbReference type="RefSeq" id="WP_267771868.1">
    <property type="nucleotide sequence ID" value="NZ_JAPNKE010000002.1"/>
</dbReference>
<dbReference type="Proteomes" id="UP001150924">
    <property type="component" value="Unassembled WGS sequence"/>
</dbReference>
<comment type="caution">
    <text evidence="2">The sequence shown here is derived from an EMBL/GenBank/DDBJ whole genome shotgun (WGS) entry which is preliminary data.</text>
</comment>
<evidence type="ECO:0000313" key="3">
    <source>
        <dbReference type="Proteomes" id="UP001150924"/>
    </source>
</evidence>
<keyword evidence="1" id="KW-0812">Transmembrane</keyword>
<keyword evidence="1" id="KW-0472">Membrane</keyword>
<organism evidence="2 3">
    <name type="scientific">Nannocystis pusilla</name>
    <dbReference type="NCBI Taxonomy" id="889268"/>
    <lineage>
        <taxon>Bacteria</taxon>
        <taxon>Pseudomonadati</taxon>
        <taxon>Myxococcota</taxon>
        <taxon>Polyangia</taxon>
        <taxon>Nannocystales</taxon>
        <taxon>Nannocystaceae</taxon>
        <taxon>Nannocystis</taxon>
    </lineage>
</organism>
<evidence type="ECO:0000256" key="1">
    <source>
        <dbReference type="SAM" id="Phobius"/>
    </source>
</evidence>
<keyword evidence="3" id="KW-1185">Reference proteome</keyword>